<dbReference type="Pfam" id="PF09179">
    <property type="entry name" value="TilS"/>
    <property type="match status" value="1"/>
</dbReference>
<dbReference type="NCBIfam" id="TIGR02433">
    <property type="entry name" value="lysidine_TilS_C"/>
    <property type="match status" value="1"/>
</dbReference>
<evidence type="ECO:0000256" key="6">
    <source>
        <dbReference type="ARBA" id="ARBA00022840"/>
    </source>
</evidence>
<gene>
    <name evidence="8" type="primary">tilS</name>
    <name evidence="10" type="ORF">JCM9140_4176</name>
</gene>
<dbReference type="SUPFAM" id="SSF82829">
    <property type="entry name" value="MesJ substrate recognition domain-like"/>
    <property type="match status" value="1"/>
</dbReference>
<dbReference type="AlphaFoldDB" id="W4Q7N2"/>
<feature type="domain" description="Lysidine-tRNA(Ile) synthetase C-terminal" evidence="9">
    <location>
        <begin position="383"/>
        <end position="456"/>
    </location>
</feature>
<keyword evidence="2 8" id="KW-0963">Cytoplasm</keyword>
<evidence type="ECO:0000256" key="5">
    <source>
        <dbReference type="ARBA" id="ARBA00022741"/>
    </source>
</evidence>
<protein>
    <recommendedName>
        <fullName evidence="8">tRNA(Ile)-lysidine synthase</fullName>
        <ecNumber evidence="8">6.3.4.19</ecNumber>
    </recommendedName>
    <alternativeName>
        <fullName evidence="8">tRNA(Ile)-2-lysyl-cytidine synthase</fullName>
    </alternativeName>
    <alternativeName>
        <fullName evidence="8">tRNA(Ile)-lysidine synthetase</fullName>
    </alternativeName>
</protein>
<dbReference type="InterPro" id="IPR011063">
    <property type="entry name" value="TilS/TtcA_N"/>
</dbReference>
<evidence type="ECO:0000256" key="7">
    <source>
        <dbReference type="ARBA" id="ARBA00048539"/>
    </source>
</evidence>
<dbReference type="InterPro" id="IPR012796">
    <property type="entry name" value="Lysidine-tRNA-synth_C"/>
</dbReference>
<feature type="binding site" evidence="8">
    <location>
        <begin position="26"/>
        <end position="31"/>
    </location>
    <ligand>
        <name>ATP</name>
        <dbReference type="ChEBI" id="CHEBI:30616"/>
    </ligand>
</feature>
<evidence type="ECO:0000256" key="1">
    <source>
        <dbReference type="ARBA" id="ARBA00004496"/>
    </source>
</evidence>
<dbReference type="STRING" id="1236970.JCM9140_4176"/>
<dbReference type="InterPro" id="IPR012795">
    <property type="entry name" value="tRNA_Ile_lys_synt_N"/>
</dbReference>
<dbReference type="GO" id="GO:0032267">
    <property type="term" value="F:tRNA(Ile)-lysidine synthase activity"/>
    <property type="evidence" value="ECO:0007669"/>
    <property type="project" value="UniProtKB-EC"/>
</dbReference>
<comment type="domain">
    <text evidence="8">The N-terminal region contains the highly conserved SGGXDS motif, predicted to be a P-loop motif involved in ATP binding.</text>
</comment>
<keyword evidence="3 8" id="KW-0436">Ligase</keyword>
<comment type="catalytic activity">
    <reaction evidence="7 8">
        <text>cytidine(34) in tRNA(Ile2) + L-lysine + ATP = lysidine(34) in tRNA(Ile2) + AMP + diphosphate + H(+)</text>
        <dbReference type="Rhea" id="RHEA:43744"/>
        <dbReference type="Rhea" id="RHEA-COMP:10625"/>
        <dbReference type="Rhea" id="RHEA-COMP:10670"/>
        <dbReference type="ChEBI" id="CHEBI:15378"/>
        <dbReference type="ChEBI" id="CHEBI:30616"/>
        <dbReference type="ChEBI" id="CHEBI:32551"/>
        <dbReference type="ChEBI" id="CHEBI:33019"/>
        <dbReference type="ChEBI" id="CHEBI:82748"/>
        <dbReference type="ChEBI" id="CHEBI:83665"/>
        <dbReference type="ChEBI" id="CHEBI:456215"/>
        <dbReference type="EC" id="6.3.4.19"/>
    </reaction>
</comment>
<comment type="caution">
    <text evidence="10">The sequence shown here is derived from an EMBL/GenBank/DDBJ whole genome shotgun (WGS) entry which is preliminary data.</text>
</comment>
<dbReference type="RefSeq" id="WP_034750046.1">
    <property type="nucleotide sequence ID" value="NZ_BAUT01000076.1"/>
</dbReference>
<dbReference type="GO" id="GO:0005524">
    <property type="term" value="F:ATP binding"/>
    <property type="evidence" value="ECO:0007669"/>
    <property type="project" value="UniProtKB-UniRule"/>
</dbReference>
<comment type="function">
    <text evidence="8">Ligates lysine onto the cytidine present at position 34 of the AUA codon-specific tRNA(Ile) that contains the anticodon CAU, in an ATP-dependent manner. Cytidine is converted to lysidine, thus changing the amino acid specificity of the tRNA from methionine to isoleucine.</text>
</comment>
<dbReference type="InterPro" id="IPR014729">
    <property type="entry name" value="Rossmann-like_a/b/a_fold"/>
</dbReference>
<comment type="similarity">
    <text evidence="8">Belongs to the tRNA(Ile)-lysidine synthase family.</text>
</comment>
<dbReference type="SUPFAM" id="SSF56037">
    <property type="entry name" value="PheT/TilS domain"/>
    <property type="match status" value="1"/>
</dbReference>
<dbReference type="PANTHER" id="PTHR43033:SF1">
    <property type="entry name" value="TRNA(ILE)-LYSIDINE SYNTHASE-RELATED"/>
    <property type="match status" value="1"/>
</dbReference>
<dbReference type="HAMAP" id="MF_01161">
    <property type="entry name" value="tRNA_Ile_lys_synt"/>
    <property type="match status" value="1"/>
</dbReference>
<dbReference type="Gene3D" id="3.30.465.60">
    <property type="match status" value="1"/>
</dbReference>
<accession>W4Q7N2</accession>
<evidence type="ECO:0000256" key="4">
    <source>
        <dbReference type="ARBA" id="ARBA00022694"/>
    </source>
</evidence>
<organism evidence="10 11">
    <name type="scientific">Halalkalibacter wakoensis JCM 9140</name>
    <dbReference type="NCBI Taxonomy" id="1236970"/>
    <lineage>
        <taxon>Bacteria</taxon>
        <taxon>Bacillati</taxon>
        <taxon>Bacillota</taxon>
        <taxon>Bacilli</taxon>
        <taxon>Bacillales</taxon>
        <taxon>Bacillaceae</taxon>
        <taxon>Halalkalibacter</taxon>
    </lineage>
</organism>
<evidence type="ECO:0000256" key="8">
    <source>
        <dbReference type="HAMAP-Rule" id="MF_01161"/>
    </source>
</evidence>
<dbReference type="OrthoDB" id="9807403at2"/>
<keyword evidence="5 8" id="KW-0547">Nucleotide-binding</keyword>
<dbReference type="GO" id="GO:0005737">
    <property type="term" value="C:cytoplasm"/>
    <property type="evidence" value="ECO:0007669"/>
    <property type="project" value="UniProtKB-SubCell"/>
</dbReference>
<proteinExistence type="inferred from homology"/>
<dbReference type="NCBIfam" id="TIGR02432">
    <property type="entry name" value="lysidine_TilS_N"/>
    <property type="match status" value="1"/>
</dbReference>
<keyword evidence="6 8" id="KW-0067">ATP-binding</keyword>
<dbReference type="Proteomes" id="UP000018890">
    <property type="component" value="Unassembled WGS sequence"/>
</dbReference>
<evidence type="ECO:0000313" key="10">
    <source>
        <dbReference type="EMBL" id="GAE27992.1"/>
    </source>
</evidence>
<name>W4Q7N2_9BACI</name>
<dbReference type="CDD" id="cd01992">
    <property type="entry name" value="TilS_N"/>
    <property type="match status" value="1"/>
</dbReference>
<keyword evidence="4 8" id="KW-0819">tRNA processing</keyword>
<evidence type="ECO:0000259" key="9">
    <source>
        <dbReference type="SMART" id="SM00977"/>
    </source>
</evidence>
<reference evidence="10" key="1">
    <citation type="journal article" date="2014" name="Genome Announc.">
        <title>Draft Genome Sequences of Three Alkaliphilic Bacillus Strains, Bacillus wakoensis JCM 9140T, Bacillus akibai JCM 9157T, and Bacillus hemicellulosilyticus JCM 9152T.</title>
        <authorList>
            <person name="Yuki M."/>
            <person name="Oshima K."/>
            <person name="Suda W."/>
            <person name="Oshida Y."/>
            <person name="Kitamura K."/>
            <person name="Iida T."/>
            <person name="Hattori M."/>
            <person name="Ohkuma M."/>
        </authorList>
    </citation>
    <scope>NUCLEOTIDE SEQUENCE [LARGE SCALE GENOMIC DNA]</scope>
    <source>
        <strain evidence="10">JCM 9140</strain>
    </source>
</reference>
<dbReference type="InterPro" id="IPR012094">
    <property type="entry name" value="tRNA_Ile_lys_synt"/>
</dbReference>
<dbReference type="SMART" id="SM00977">
    <property type="entry name" value="TilS_C"/>
    <property type="match status" value="1"/>
</dbReference>
<dbReference type="Gene3D" id="3.40.50.620">
    <property type="entry name" value="HUPs"/>
    <property type="match status" value="1"/>
</dbReference>
<dbReference type="GO" id="GO:0006400">
    <property type="term" value="P:tRNA modification"/>
    <property type="evidence" value="ECO:0007669"/>
    <property type="project" value="UniProtKB-UniRule"/>
</dbReference>
<dbReference type="Pfam" id="PF01171">
    <property type="entry name" value="ATP_bind_3"/>
    <property type="match status" value="1"/>
</dbReference>
<dbReference type="EMBL" id="BAUT01000076">
    <property type="protein sequence ID" value="GAE27992.1"/>
    <property type="molecule type" value="Genomic_DNA"/>
</dbReference>
<sequence length="466" mass="54380">MKSDVHKFILHHQLIEQGDLVIVATSGGPDSVALLHYLWSMKDFYGIKVAACHVHHQLRGEESDEDARYVNRFCEERGIELEIKRIDVKRYARDHNLGTQFAARELRYDFFKELLSKQPRSKLATGHHGDDQIETMLMKLTRGSVPLHTYGIPVWRPVGDGMIIRPFLGITKEQIEHYCNEASLHPRRDSSNNSTAYTRNRFRQEVLPFLKKENPMVHTHIQRKYEWEKDDHDFLMVLAEKEKSTIVLKESEQNVTISQNAFLRIDLPLQRRVIHLILSYLYGKNSPFMTSIHIEQVLDLLHREKPSAELHFSNDVNVRRDYDLCHFTKKERTIEVAEERPLVIPGVVSSKSWIIQSYVTDNLDIVEEDNQILLDFHALSSSLIVRTKKTNDRMHCRGMDGTKKIGRLFIDRKISKRDRERWPIVVSDDGQILWVPFLHRSKVAAVGQHTKKIIVLTCVRLTEDAW</sequence>
<dbReference type="SUPFAM" id="SSF52402">
    <property type="entry name" value="Adenine nucleotide alpha hydrolases-like"/>
    <property type="match status" value="1"/>
</dbReference>
<evidence type="ECO:0000256" key="3">
    <source>
        <dbReference type="ARBA" id="ARBA00022598"/>
    </source>
</evidence>
<comment type="subcellular location">
    <subcellularLocation>
        <location evidence="1 8">Cytoplasm</location>
    </subcellularLocation>
</comment>
<dbReference type="EC" id="6.3.4.19" evidence="8"/>
<evidence type="ECO:0000313" key="11">
    <source>
        <dbReference type="Proteomes" id="UP000018890"/>
    </source>
</evidence>
<dbReference type="PANTHER" id="PTHR43033">
    <property type="entry name" value="TRNA(ILE)-LYSIDINE SYNTHASE-RELATED"/>
    <property type="match status" value="1"/>
</dbReference>
<keyword evidence="11" id="KW-1185">Reference proteome</keyword>
<evidence type="ECO:0000256" key="2">
    <source>
        <dbReference type="ARBA" id="ARBA00022490"/>
    </source>
</evidence>
<dbReference type="Pfam" id="PF11734">
    <property type="entry name" value="TilS_C"/>
    <property type="match status" value="1"/>
</dbReference>
<dbReference type="InterPro" id="IPR015262">
    <property type="entry name" value="tRNA_Ile_lys_synt_subst-bd"/>
</dbReference>